<keyword evidence="2" id="KW-0813">Transport</keyword>
<dbReference type="Proteomes" id="UP000178485">
    <property type="component" value="Chromosome i"/>
</dbReference>
<dbReference type="RefSeq" id="WP_071137325.1">
    <property type="nucleotide sequence ID" value="NZ_DUQN01000098.1"/>
</dbReference>
<evidence type="ECO:0000313" key="8">
    <source>
        <dbReference type="Proteomes" id="UP000178485"/>
    </source>
</evidence>
<dbReference type="InterPro" id="IPR058792">
    <property type="entry name" value="Beta-barrel_RND_2"/>
</dbReference>
<feature type="domain" description="CzcB-like barrel-sandwich hybrid" evidence="6">
    <location>
        <begin position="75"/>
        <end position="218"/>
    </location>
</feature>
<proteinExistence type="inferred from homology"/>
<dbReference type="SUPFAM" id="SSF111369">
    <property type="entry name" value="HlyD-like secretion proteins"/>
    <property type="match status" value="1"/>
</dbReference>
<dbReference type="InterPro" id="IPR006143">
    <property type="entry name" value="RND_pump_MFP"/>
</dbReference>
<feature type="signal peptide" evidence="3">
    <location>
        <begin position="1"/>
        <end position="23"/>
    </location>
</feature>
<dbReference type="NCBIfam" id="TIGR01730">
    <property type="entry name" value="RND_mfp"/>
    <property type="match status" value="1"/>
</dbReference>
<dbReference type="KEGG" id="pmuc:ING2E5A_2130"/>
<dbReference type="PANTHER" id="PTHR30097">
    <property type="entry name" value="CATION EFFLUX SYSTEM PROTEIN CUSB"/>
    <property type="match status" value="1"/>
</dbReference>
<reference evidence="7 8" key="1">
    <citation type="submission" date="2016-08" db="EMBL/GenBank/DDBJ databases">
        <authorList>
            <person name="Seilhamer J.J."/>
        </authorList>
    </citation>
    <scope>NUCLEOTIDE SEQUENCE [LARGE SCALE GENOMIC DNA]</scope>
    <source>
        <strain evidence="7">ING2-E5A</strain>
    </source>
</reference>
<feature type="domain" description="CusB-like beta-barrel" evidence="4">
    <location>
        <begin position="222"/>
        <end position="297"/>
    </location>
</feature>
<dbReference type="Pfam" id="PF25967">
    <property type="entry name" value="RND-MFP_C"/>
    <property type="match status" value="1"/>
</dbReference>
<dbReference type="STRING" id="1642646.ING2E5A_2130"/>
<dbReference type="InterPro" id="IPR051909">
    <property type="entry name" value="MFP_Cation_Efflux"/>
</dbReference>
<feature type="chain" id="PRO_5009603965" evidence="3">
    <location>
        <begin position="24"/>
        <end position="366"/>
    </location>
</feature>
<gene>
    <name evidence="7" type="primary">cusB</name>
    <name evidence="7" type="ORF">ING2E5A_2130</name>
</gene>
<feature type="domain" description="Multidrug resistance protein MdtA-like C-terminal permuted SH3" evidence="5">
    <location>
        <begin position="303"/>
        <end position="360"/>
    </location>
</feature>
<name>A0A1G4G8R3_9BACT</name>
<evidence type="ECO:0000259" key="4">
    <source>
        <dbReference type="Pfam" id="PF25954"/>
    </source>
</evidence>
<sequence length="366" mass="39938">MKKLFILALVCTLLASCNKNIPANENAAIRYIGDTIAVSDNSPVLKDLVSVTAQLQDFTSEFRTVGTVRPVTGKLAGIAPPFAGRIVKSFVQLGQKVNAGSPVFELGSSEFYEATKVYFAAQSAYELAQLNYNRQKELAANGVAAQKDLEQAKSEAHIANQEFEQAKATLQLFNIDASSLQMGHPLKVLSPISGEVVKSDITIGNYIKEDTDPLVVVADLSQVWVAALVKESYFGAIKPGDHVEIFTNAHPNKVIWGTIYHIGEILDEETRSLEVIVACDNADRYLKLGMFCEVHFLSSPTKAIILPSTAIMQDQENDYVLIELSKGHYIRRKVETESVNLDSVSVVSGISVGENVVVKGGIYLNR</sequence>
<comment type="similarity">
    <text evidence="1">Belongs to the membrane fusion protein (MFP) (TC 8.A.1) family.</text>
</comment>
<dbReference type="PANTHER" id="PTHR30097:SF16">
    <property type="entry name" value="CATION EFFLUX SYSTEM (CZCB-LIKE)"/>
    <property type="match status" value="1"/>
</dbReference>
<dbReference type="Gene3D" id="1.10.287.470">
    <property type="entry name" value="Helix hairpin bin"/>
    <property type="match status" value="1"/>
</dbReference>
<dbReference type="Gene3D" id="2.40.420.20">
    <property type="match status" value="1"/>
</dbReference>
<keyword evidence="3" id="KW-0732">Signal</keyword>
<protein>
    <submittedName>
        <fullName evidence="7">Cation efflux system protein CusB</fullName>
    </submittedName>
</protein>
<dbReference type="FunFam" id="2.40.30.170:FF:000010">
    <property type="entry name" value="Efflux RND transporter periplasmic adaptor subunit"/>
    <property type="match status" value="1"/>
</dbReference>
<evidence type="ECO:0000313" key="7">
    <source>
        <dbReference type="EMBL" id="SCM58943.1"/>
    </source>
</evidence>
<evidence type="ECO:0000256" key="1">
    <source>
        <dbReference type="ARBA" id="ARBA00009477"/>
    </source>
</evidence>
<dbReference type="Pfam" id="PF25954">
    <property type="entry name" value="Beta-barrel_RND_2"/>
    <property type="match status" value="1"/>
</dbReference>
<evidence type="ECO:0000259" key="6">
    <source>
        <dbReference type="Pfam" id="PF25973"/>
    </source>
</evidence>
<evidence type="ECO:0000256" key="3">
    <source>
        <dbReference type="SAM" id="SignalP"/>
    </source>
</evidence>
<dbReference type="InterPro" id="IPR058627">
    <property type="entry name" value="MdtA-like_C"/>
</dbReference>
<dbReference type="EMBL" id="LT608328">
    <property type="protein sequence ID" value="SCM58943.1"/>
    <property type="molecule type" value="Genomic_DNA"/>
</dbReference>
<evidence type="ECO:0000259" key="5">
    <source>
        <dbReference type="Pfam" id="PF25967"/>
    </source>
</evidence>
<evidence type="ECO:0000256" key="2">
    <source>
        <dbReference type="ARBA" id="ARBA00022448"/>
    </source>
</evidence>
<dbReference type="InterPro" id="IPR058647">
    <property type="entry name" value="BSH_CzcB-like"/>
</dbReference>
<organism evidence="7 8">
    <name type="scientific">Petrimonas mucosa</name>
    <dbReference type="NCBI Taxonomy" id="1642646"/>
    <lineage>
        <taxon>Bacteria</taxon>
        <taxon>Pseudomonadati</taxon>
        <taxon>Bacteroidota</taxon>
        <taxon>Bacteroidia</taxon>
        <taxon>Bacteroidales</taxon>
        <taxon>Dysgonomonadaceae</taxon>
        <taxon>Petrimonas</taxon>
    </lineage>
</organism>
<dbReference type="Pfam" id="PF25973">
    <property type="entry name" value="BSH_CzcB"/>
    <property type="match status" value="1"/>
</dbReference>
<dbReference type="GO" id="GO:0022857">
    <property type="term" value="F:transmembrane transporter activity"/>
    <property type="evidence" value="ECO:0007669"/>
    <property type="project" value="InterPro"/>
</dbReference>
<keyword evidence="8" id="KW-1185">Reference proteome</keyword>
<dbReference type="AlphaFoldDB" id="A0A1G4G8R3"/>
<accession>A0A1G4G8R3</accession>
<dbReference type="PROSITE" id="PS51257">
    <property type="entry name" value="PROKAR_LIPOPROTEIN"/>
    <property type="match status" value="1"/>
</dbReference>
<dbReference type="Gene3D" id="2.40.30.170">
    <property type="match status" value="1"/>
</dbReference>
<dbReference type="GO" id="GO:0016020">
    <property type="term" value="C:membrane"/>
    <property type="evidence" value="ECO:0007669"/>
    <property type="project" value="InterPro"/>
</dbReference>